<evidence type="ECO:0000313" key="3">
    <source>
        <dbReference type="Proteomes" id="UP000280881"/>
    </source>
</evidence>
<keyword evidence="3" id="KW-1185">Reference proteome</keyword>
<sequence>MRLAAIKNVEFEDLGTFKETFERRGVKTEEFKGYEGEFPSPQDYDVLVVLGGPMGVYQEEEYPFLREEERLIKEFFEEGKKVLGICLGAQLIAKVFGAKVEKGQWGKEIGWKPIFPQSDLEIIYRDEIKVFHWHGDTFEIPEGAVKLASSAMYPNQAFRVGNRVIGLQFHLEVNPEGIERWIEGYKNELQQEGISAEEIKGKESDWKKLKLYADVFTEYFLKL</sequence>
<dbReference type="InterPro" id="IPR044992">
    <property type="entry name" value="ChyE-like"/>
</dbReference>
<dbReference type="SUPFAM" id="SSF52317">
    <property type="entry name" value="Class I glutamine amidotransferase-like"/>
    <property type="match status" value="1"/>
</dbReference>
<dbReference type="Proteomes" id="UP000280881">
    <property type="component" value="Unassembled WGS sequence"/>
</dbReference>
<protein>
    <submittedName>
        <fullName evidence="2">GMP synthase (Glutamine-hydrolysing)</fullName>
    </submittedName>
</protein>
<dbReference type="GO" id="GO:0005829">
    <property type="term" value="C:cytosol"/>
    <property type="evidence" value="ECO:0007669"/>
    <property type="project" value="TreeGrafter"/>
</dbReference>
<gene>
    <name evidence="2" type="ORF">C7457_0583</name>
</gene>
<proteinExistence type="predicted"/>
<dbReference type="Pfam" id="PF00117">
    <property type="entry name" value="GATase"/>
    <property type="match status" value="1"/>
</dbReference>
<comment type="caution">
    <text evidence="2">The sequence shown here is derived from an EMBL/GenBank/DDBJ whole genome shotgun (WGS) entry which is preliminary data.</text>
</comment>
<dbReference type="FunFam" id="3.40.50.880:FF:000033">
    <property type="entry name" value="Glutamine amidotransferase class-I"/>
    <property type="match status" value="1"/>
</dbReference>
<accession>A0A420W8R0</accession>
<organism evidence="2 3">
    <name type="scientific">Thermovibrio guaymasensis</name>
    <dbReference type="NCBI Taxonomy" id="240167"/>
    <lineage>
        <taxon>Bacteria</taxon>
        <taxon>Pseudomonadati</taxon>
        <taxon>Aquificota</taxon>
        <taxon>Aquificia</taxon>
        <taxon>Desulfurobacteriales</taxon>
        <taxon>Desulfurobacteriaceae</taxon>
        <taxon>Thermovibrio</taxon>
    </lineage>
</organism>
<dbReference type="InterPro" id="IPR029062">
    <property type="entry name" value="Class_I_gatase-like"/>
</dbReference>
<dbReference type="CDD" id="cd01741">
    <property type="entry name" value="GATase1_1"/>
    <property type="match status" value="1"/>
</dbReference>
<dbReference type="InterPro" id="IPR017926">
    <property type="entry name" value="GATASE"/>
</dbReference>
<evidence type="ECO:0000313" key="2">
    <source>
        <dbReference type="EMBL" id="RKQ63703.1"/>
    </source>
</evidence>
<name>A0A420W8R0_9BACT</name>
<dbReference type="OrthoDB" id="9813383at2"/>
<dbReference type="RefSeq" id="WP_121169941.1">
    <property type="nucleotide sequence ID" value="NZ_RBIE01000001.1"/>
</dbReference>
<dbReference type="EMBL" id="RBIE01000001">
    <property type="protein sequence ID" value="RKQ63703.1"/>
    <property type="molecule type" value="Genomic_DNA"/>
</dbReference>
<dbReference type="AlphaFoldDB" id="A0A420W8R0"/>
<reference evidence="2 3" key="1">
    <citation type="submission" date="2018-10" db="EMBL/GenBank/DDBJ databases">
        <title>Genomic Encyclopedia of Type Strains, Phase IV (KMG-IV): sequencing the most valuable type-strain genomes for metagenomic binning, comparative biology and taxonomic classification.</title>
        <authorList>
            <person name="Goeker M."/>
        </authorList>
    </citation>
    <scope>NUCLEOTIDE SEQUENCE [LARGE SCALE GENOMIC DNA]</scope>
    <source>
        <strain evidence="2 3">DSM 15521</strain>
    </source>
</reference>
<evidence type="ECO:0000259" key="1">
    <source>
        <dbReference type="Pfam" id="PF00117"/>
    </source>
</evidence>
<dbReference type="PANTHER" id="PTHR42695:SF5">
    <property type="entry name" value="GLUTAMINE AMIDOTRANSFERASE YLR126C-RELATED"/>
    <property type="match status" value="1"/>
</dbReference>
<dbReference type="Gene3D" id="3.40.50.880">
    <property type="match status" value="1"/>
</dbReference>
<feature type="domain" description="Glutamine amidotransferase" evidence="1">
    <location>
        <begin position="41"/>
        <end position="175"/>
    </location>
</feature>
<dbReference type="PROSITE" id="PS51273">
    <property type="entry name" value="GATASE_TYPE_1"/>
    <property type="match status" value="1"/>
</dbReference>
<dbReference type="PANTHER" id="PTHR42695">
    <property type="entry name" value="GLUTAMINE AMIDOTRANSFERASE YLR126C-RELATED"/>
    <property type="match status" value="1"/>
</dbReference>